<dbReference type="AlphaFoldDB" id="A0A9X1H7Q4"/>
<feature type="domain" description="Thiopeptide-type bacteriocin biosynthesis" evidence="2">
    <location>
        <begin position="699"/>
        <end position="940"/>
    </location>
</feature>
<evidence type="ECO:0000313" key="3">
    <source>
        <dbReference type="EMBL" id="MBZ4034263.1"/>
    </source>
</evidence>
<dbReference type="Pfam" id="PF14028">
    <property type="entry name" value="Lant_dehydr_C"/>
    <property type="match status" value="1"/>
</dbReference>
<feature type="domain" description="Lantibiotic dehydratase N-terminal" evidence="1">
    <location>
        <begin position="36"/>
        <end position="212"/>
    </location>
</feature>
<sequence>MIFFDNIIKRVANFSVQSYDLNKNNLPDFFNKSELFNLCLLTASGSLYHALNKNKEEKTAHSLSNYFLRAHFNPTPFGVFNSVGTLKWGDKTSIVKGDSLFVTVKYDNYFISSKLIEKADERWKDTTYCMNPTVHFINDEKIGFYKSKNKLNDKIDLHYIEIDCDDDLRWLLDQFSNPVTMLKVIDDLISQNFDQLEVETFLKEITETGLIIDCYLFESYASKLNASHPFFVSDLIEKREHFMGSDESIRTFAKSYIKEQNDLFKDIDWPRNFYAINSFDTNSGSLDFNLQDRIRKYIDFTVQYNSHTTIVNDNINKFIGKLSEKYNDGFIALNDIFNPYSGIDYTKLKEDKELKLHQDIVIKILSSKNNELFLNLPVDKNIDIKASKLPASFNIIFEKLICKKSGESIIHVLGLGDPSALNIISRFSDVTEDASQDIIEYEKEVHKGKIIADIKCMGSFRSINVAPQKQRYDYCIPINSSYDEKSNPILQSDLFIHLNGKNISLVSKKLQKEILPKKVSAVNQKLFDSSVYNFLCDFEFYNQEIYGINANFNLYRHSVPYVPRIYLEKGILIHPAQILLVYDNFTLEEFKTYLLEKIEAHCFSQKIVIIDRQRNLILDTENGDNLFFLFEKLKEEKYFYVSECLYENFDPLISRGEENFAHELIVGIKNSHFLRPNTDYKDVEIKEIISDNATFISDWLYLEVFCNIHSDSEIFKAIENKIILEDKADQFFFVNYFNPDRHLRLRFKTKSTESKQYIIGVIHDLKLRNIIGKYHVLPYNQELHRYGGRKIMEFSEEIFDLDSRNFLTDIANNDLSEEESQICAILKIKNYLNFLGFSLEQMIVFCENAVKNYSNEFELTSELRKDFNRDFAVLKFKINSYNFSNFLTDYIFKEDTFSENDKKIDVEAYAWLIIHMSMNRHFQENQRFMEFKMYYFAKAYFNQLKFKR</sequence>
<name>A0A9X1H7Q4_9FLAO</name>
<evidence type="ECO:0000313" key="4">
    <source>
        <dbReference type="Proteomes" id="UP001139366"/>
    </source>
</evidence>
<dbReference type="InterPro" id="IPR006827">
    <property type="entry name" value="Lant_deHydtase_N"/>
</dbReference>
<feature type="domain" description="Lantibiotic dehydratase N-terminal" evidence="1">
    <location>
        <begin position="410"/>
        <end position="573"/>
    </location>
</feature>
<organism evidence="3 4">
    <name type="scientific">Flavobacterium potami</name>
    <dbReference type="NCBI Taxonomy" id="2872310"/>
    <lineage>
        <taxon>Bacteria</taxon>
        <taxon>Pseudomonadati</taxon>
        <taxon>Bacteroidota</taxon>
        <taxon>Flavobacteriia</taxon>
        <taxon>Flavobacteriales</taxon>
        <taxon>Flavobacteriaceae</taxon>
        <taxon>Flavobacterium</taxon>
    </lineage>
</organism>
<keyword evidence="4" id="KW-1185">Reference proteome</keyword>
<dbReference type="Proteomes" id="UP001139366">
    <property type="component" value="Unassembled WGS sequence"/>
</dbReference>
<evidence type="ECO:0000259" key="1">
    <source>
        <dbReference type="Pfam" id="PF04738"/>
    </source>
</evidence>
<accession>A0A9X1H7Q4</accession>
<evidence type="ECO:0000259" key="2">
    <source>
        <dbReference type="Pfam" id="PF14028"/>
    </source>
</evidence>
<dbReference type="Pfam" id="PF04738">
    <property type="entry name" value="Lant_dehydr_N"/>
    <property type="match status" value="2"/>
</dbReference>
<dbReference type="NCBIfam" id="TIGR03891">
    <property type="entry name" value="thiopep_ocin"/>
    <property type="match status" value="1"/>
</dbReference>
<comment type="caution">
    <text evidence="3">The sequence shown here is derived from an EMBL/GenBank/DDBJ whole genome shotgun (WGS) entry which is preliminary data.</text>
</comment>
<dbReference type="InterPro" id="IPR023809">
    <property type="entry name" value="Thiopep_bacteriocin_synth_dom"/>
</dbReference>
<dbReference type="EMBL" id="JAINUY010000001">
    <property type="protein sequence ID" value="MBZ4034263.1"/>
    <property type="molecule type" value="Genomic_DNA"/>
</dbReference>
<protein>
    <submittedName>
        <fullName evidence="3">Lantibiotic dehydratase</fullName>
    </submittedName>
</protein>
<dbReference type="RefSeq" id="WP_223704979.1">
    <property type="nucleotide sequence ID" value="NZ_JAINUY010000001.1"/>
</dbReference>
<gene>
    <name evidence="3" type="ORF">K6T82_05760</name>
</gene>
<reference evidence="3 4" key="1">
    <citation type="journal article" date="2023" name="Antonie Van Leeuwenhoek">
        <title>Flavobacterium potami sp. nov., a multi-metal resistance genes harbouring bacterium isolated from shallow river silt.</title>
        <authorList>
            <person name="Li S."/>
            <person name="Mao S."/>
            <person name="Mu W."/>
            <person name="Guo B."/>
            <person name="Li C."/>
            <person name="Zhu Q."/>
            <person name="Hou X."/>
            <person name="Zhao Y."/>
            <person name="Wei S."/>
            <person name="Liu H."/>
            <person name="Liu A."/>
        </authorList>
    </citation>
    <scope>NUCLEOTIDE SEQUENCE [LARGE SCALE GENOMIC DNA]</scope>
    <source>
        <strain evidence="3 4">17A</strain>
    </source>
</reference>
<proteinExistence type="predicted"/>